<name>A0A0F8X6K9_9ZZZZ</name>
<sequence>MTKFLEGCPLVISDKNPTQRQPPVAGADVEQVAAAAVRGVADAARPKVAVHREYVTRERHLEVDGGGRRAHVQAHLVAVLAGRQARCERDRRHVLRRRCPAEQTHDDDDDCMARFQRHKHC</sequence>
<dbReference type="EMBL" id="LAZR01061033">
    <property type="protein sequence ID" value="KKK64413.1"/>
    <property type="molecule type" value="Genomic_DNA"/>
</dbReference>
<gene>
    <name evidence="1" type="ORF">LCGC14_2984480</name>
</gene>
<protein>
    <submittedName>
        <fullName evidence="1">Uncharacterized protein</fullName>
    </submittedName>
</protein>
<reference evidence="1" key="1">
    <citation type="journal article" date="2015" name="Nature">
        <title>Complex archaea that bridge the gap between prokaryotes and eukaryotes.</title>
        <authorList>
            <person name="Spang A."/>
            <person name="Saw J.H."/>
            <person name="Jorgensen S.L."/>
            <person name="Zaremba-Niedzwiedzka K."/>
            <person name="Martijn J."/>
            <person name="Lind A.E."/>
            <person name="van Eijk R."/>
            <person name="Schleper C."/>
            <person name="Guy L."/>
            <person name="Ettema T.J."/>
        </authorList>
    </citation>
    <scope>NUCLEOTIDE SEQUENCE</scope>
</reference>
<accession>A0A0F8X6K9</accession>
<proteinExistence type="predicted"/>
<comment type="caution">
    <text evidence="1">The sequence shown here is derived from an EMBL/GenBank/DDBJ whole genome shotgun (WGS) entry which is preliminary data.</text>
</comment>
<organism evidence="1">
    <name type="scientific">marine sediment metagenome</name>
    <dbReference type="NCBI Taxonomy" id="412755"/>
    <lineage>
        <taxon>unclassified sequences</taxon>
        <taxon>metagenomes</taxon>
        <taxon>ecological metagenomes</taxon>
    </lineage>
</organism>
<dbReference type="AlphaFoldDB" id="A0A0F8X6K9"/>
<evidence type="ECO:0000313" key="1">
    <source>
        <dbReference type="EMBL" id="KKK64413.1"/>
    </source>
</evidence>